<comment type="similarity">
    <text evidence="1">Belongs to the helicase family.</text>
</comment>
<sequence>RVQNYITLIVISSSIIVTLLTRGTTTYSRFKIPINVYKDSTYSILKNSYLIDLLRET</sequence>
<dbReference type="AlphaFoldDB" id="A0A9P4NDJ8"/>
<evidence type="ECO:0000313" key="4">
    <source>
        <dbReference type="EMBL" id="KAF2415272.1"/>
    </source>
</evidence>
<dbReference type="GO" id="GO:0006281">
    <property type="term" value="P:DNA repair"/>
    <property type="evidence" value="ECO:0007669"/>
    <property type="project" value="UniProtKB-KW"/>
</dbReference>
<name>A0A9P4NDJ8_9PEZI</name>
<dbReference type="OrthoDB" id="687790at2759"/>
<dbReference type="PANTHER" id="PTHR10492">
    <property type="match status" value="1"/>
</dbReference>
<feature type="domain" description="DNA helicase Pif1-like DEAD-box helicase" evidence="3">
    <location>
        <begin position="2"/>
        <end position="56"/>
    </location>
</feature>
<keyword evidence="1" id="KW-0067">ATP-binding</keyword>
<dbReference type="GO" id="GO:0006310">
    <property type="term" value="P:DNA recombination"/>
    <property type="evidence" value="ECO:0007669"/>
    <property type="project" value="UniProtKB-KW"/>
</dbReference>
<keyword evidence="2" id="KW-0812">Transmembrane</keyword>
<proteinExistence type="inferred from homology"/>
<keyword evidence="1" id="KW-0378">Hydrolase</keyword>
<keyword evidence="1" id="KW-0347">Helicase</keyword>
<comment type="cofactor">
    <cofactor evidence="1">
        <name>Mg(2+)</name>
        <dbReference type="ChEBI" id="CHEBI:18420"/>
    </cofactor>
</comment>
<dbReference type="GO" id="GO:0043139">
    <property type="term" value="F:5'-3' DNA helicase activity"/>
    <property type="evidence" value="ECO:0007669"/>
    <property type="project" value="UniProtKB-EC"/>
</dbReference>
<comment type="catalytic activity">
    <reaction evidence="1">
        <text>ATP + H2O = ADP + phosphate + H(+)</text>
        <dbReference type="Rhea" id="RHEA:13065"/>
        <dbReference type="ChEBI" id="CHEBI:15377"/>
        <dbReference type="ChEBI" id="CHEBI:15378"/>
        <dbReference type="ChEBI" id="CHEBI:30616"/>
        <dbReference type="ChEBI" id="CHEBI:43474"/>
        <dbReference type="ChEBI" id="CHEBI:456216"/>
        <dbReference type="EC" id="5.6.2.3"/>
    </reaction>
</comment>
<keyword evidence="1" id="KW-0233">DNA recombination</keyword>
<keyword evidence="2" id="KW-0472">Membrane</keyword>
<dbReference type="GO" id="GO:0016787">
    <property type="term" value="F:hydrolase activity"/>
    <property type="evidence" value="ECO:0007669"/>
    <property type="project" value="UniProtKB-KW"/>
</dbReference>
<organism evidence="4 5">
    <name type="scientific">Tothia fuscella</name>
    <dbReference type="NCBI Taxonomy" id="1048955"/>
    <lineage>
        <taxon>Eukaryota</taxon>
        <taxon>Fungi</taxon>
        <taxon>Dikarya</taxon>
        <taxon>Ascomycota</taxon>
        <taxon>Pezizomycotina</taxon>
        <taxon>Dothideomycetes</taxon>
        <taxon>Pleosporomycetidae</taxon>
        <taxon>Venturiales</taxon>
        <taxon>Cylindrosympodiaceae</taxon>
        <taxon>Tothia</taxon>
    </lineage>
</organism>
<dbReference type="PANTHER" id="PTHR10492:SF78">
    <property type="entry name" value="ATP-DEPENDENT DNA HELICASE"/>
    <property type="match status" value="1"/>
</dbReference>
<keyword evidence="2" id="KW-1133">Transmembrane helix</keyword>
<dbReference type="Proteomes" id="UP000800235">
    <property type="component" value="Unassembled WGS sequence"/>
</dbReference>
<feature type="transmembrane region" description="Helical" evidence="2">
    <location>
        <begin position="6"/>
        <end position="25"/>
    </location>
</feature>
<comment type="caution">
    <text evidence="4">The sequence shown here is derived from an EMBL/GenBank/DDBJ whole genome shotgun (WGS) entry which is preliminary data.</text>
</comment>
<protein>
    <recommendedName>
        <fullName evidence="1">ATP-dependent DNA helicase</fullName>
        <ecNumber evidence="1">5.6.2.3</ecNumber>
    </recommendedName>
</protein>
<evidence type="ECO:0000259" key="3">
    <source>
        <dbReference type="Pfam" id="PF05970"/>
    </source>
</evidence>
<dbReference type="GO" id="GO:0005524">
    <property type="term" value="F:ATP binding"/>
    <property type="evidence" value="ECO:0007669"/>
    <property type="project" value="UniProtKB-KW"/>
</dbReference>
<dbReference type="GO" id="GO:0000723">
    <property type="term" value="P:telomere maintenance"/>
    <property type="evidence" value="ECO:0007669"/>
    <property type="project" value="InterPro"/>
</dbReference>
<dbReference type="InterPro" id="IPR010285">
    <property type="entry name" value="DNA_helicase_pif1-like_DEAD"/>
</dbReference>
<accession>A0A9P4NDJ8</accession>
<evidence type="ECO:0000256" key="1">
    <source>
        <dbReference type="RuleBase" id="RU363044"/>
    </source>
</evidence>
<dbReference type="EMBL" id="MU007246">
    <property type="protein sequence ID" value="KAF2415272.1"/>
    <property type="molecule type" value="Genomic_DNA"/>
</dbReference>
<feature type="non-terminal residue" evidence="4">
    <location>
        <position position="1"/>
    </location>
</feature>
<dbReference type="Pfam" id="PF05970">
    <property type="entry name" value="PIF1"/>
    <property type="match status" value="1"/>
</dbReference>
<evidence type="ECO:0000313" key="5">
    <source>
        <dbReference type="Proteomes" id="UP000800235"/>
    </source>
</evidence>
<dbReference type="EC" id="5.6.2.3" evidence="1"/>
<keyword evidence="1" id="KW-0227">DNA damage</keyword>
<evidence type="ECO:0000256" key="2">
    <source>
        <dbReference type="SAM" id="Phobius"/>
    </source>
</evidence>
<reference evidence="4" key="1">
    <citation type="journal article" date="2020" name="Stud. Mycol.">
        <title>101 Dothideomycetes genomes: a test case for predicting lifestyles and emergence of pathogens.</title>
        <authorList>
            <person name="Haridas S."/>
            <person name="Albert R."/>
            <person name="Binder M."/>
            <person name="Bloem J."/>
            <person name="Labutti K."/>
            <person name="Salamov A."/>
            <person name="Andreopoulos B."/>
            <person name="Baker S."/>
            <person name="Barry K."/>
            <person name="Bills G."/>
            <person name="Bluhm B."/>
            <person name="Cannon C."/>
            <person name="Castanera R."/>
            <person name="Culley D."/>
            <person name="Daum C."/>
            <person name="Ezra D."/>
            <person name="Gonzalez J."/>
            <person name="Henrissat B."/>
            <person name="Kuo A."/>
            <person name="Liang C."/>
            <person name="Lipzen A."/>
            <person name="Lutzoni F."/>
            <person name="Magnuson J."/>
            <person name="Mondo S."/>
            <person name="Nolan M."/>
            <person name="Ohm R."/>
            <person name="Pangilinan J."/>
            <person name="Park H.-J."/>
            <person name="Ramirez L."/>
            <person name="Alfaro M."/>
            <person name="Sun H."/>
            <person name="Tritt A."/>
            <person name="Yoshinaga Y."/>
            <person name="Zwiers L.-H."/>
            <person name="Turgeon B."/>
            <person name="Goodwin S."/>
            <person name="Spatafora J."/>
            <person name="Crous P."/>
            <person name="Grigoriev I."/>
        </authorList>
    </citation>
    <scope>NUCLEOTIDE SEQUENCE</scope>
    <source>
        <strain evidence="4">CBS 130266</strain>
    </source>
</reference>
<keyword evidence="1" id="KW-0234">DNA repair</keyword>
<keyword evidence="1" id="KW-0547">Nucleotide-binding</keyword>
<gene>
    <name evidence="4" type="ORF">EJ08DRAFT_601251</name>
</gene>
<keyword evidence="5" id="KW-1185">Reference proteome</keyword>